<comment type="caution">
    <text evidence="1">The sequence shown here is derived from an EMBL/GenBank/DDBJ whole genome shotgun (WGS) entry which is preliminary data.</text>
</comment>
<sequence>MARCSSCGKPTKKIDNMYICPDGHSLHAVDELSEFTGAPGGRALKKKRVISTTGLKALSSTELHLLVGIDLFQEAIKLFGIPYSVASTYLPILYTILEQDMQKKADRIRQYTSMMFFLVYLIKRDYEETKGNVFLYFDFTRKLLSDAKLAKFIVAKTHKLSTITRKPLSWSVRVVNKLDKGLRDLQHFLPTRKELMCGIYGNLSDNVLDAVCVYFGLTKTEKLASGFVNFKDSLSLIQIEEVVNKLIFPEHLVGVYLYYYYLFGCHLTMIDNSVKIQEHVSPTTNIRTIQDFFSRETSFTGYKQLNSYLFQIETQPSDQIVLNPLEFPVESFGTAITPNLHIKLSTGIFIQLACGLGVKEQLLLDLIRITGFRYTRFITGLTRFW</sequence>
<evidence type="ECO:0000313" key="2">
    <source>
        <dbReference type="Proteomes" id="UP000185944"/>
    </source>
</evidence>
<protein>
    <submittedName>
        <fullName evidence="1">Uncharacterized protein</fullName>
    </submittedName>
</protein>
<dbReference type="RefSeq" id="XP_067544604.1">
    <property type="nucleotide sequence ID" value="XM_067689130.1"/>
</dbReference>
<dbReference type="OrthoDB" id="2187244at2759"/>
<organism evidence="1 2">
    <name type="scientific">Nematocida displodere</name>
    <dbReference type="NCBI Taxonomy" id="1805483"/>
    <lineage>
        <taxon>Eukaryota</taxon>
        <taxon>Fungi</taxon>
        <taxon>Fungi incertae sedis</taxon>
        <taxon>Microsporidia</taxon>
        <taxon>Nematocida</taxon>
    </lineage>
</organism>
<proteinExistence type="predicted"/>
<keyword evidence="2" id="KW-1185">Reference proteome</keyword>
<dbReference type="AlphaFoldDB" id="A0A177EGL0"/>
<evidence type="ECO:0000313" key="1">
    <source>
        <dbReference type="EMBL" id="OAG30129.1"/>
    </source>
</evidence>
<dbReference type="Proteomes" id="UP000185944">
    <property type="component" value="Unassembled WGS sequence"/>
</dbReference>
<name>A0A177EGL0_9MICR</name>
<gene>
    <name evidence="1" type="ORF">NEDG_01712</name>
</gene>
<dbReference type="GeneID" id="93648062"/>
<accession>A0A177EGL0</accession>
<reference evidence="1 2" key="1">
    <citation type="submission" date="2016-02" db="EMBL/GenBank/DDBJ databases">
        <title>Discovery of a natural microsporidian pathogen with a broad tissue tropism in Caenorhabditis elegans.</title>
        <authorList>
            <person name="Luallen R.J."/>
            <person name="Reinke A.W."/>
            <person name="Tong L."/>
            <person name="Botts M.R."/>
            <person name="Felix M.-A."/>
            <person name="Troemel E.R."/>
        </authorList>
    </citation>
    <scope>NUCLEOTIDE SEQUENCE [LARGE SCALE GENOMIC DNA]</scope>
    <source>
        <strain evidence="1 2">JUm2807</strain>
    </source>
</reference>
<dbReference type="VEuPathDB" id="MicrosporidiaDB:NEDG_01712"/>
<dbReference type="EMBL" id="LTDL01000037">
    <property type="protein sequence ID" value="OAG30129.1"/>
    <property type="molecule type" value="Genomic_DNA"/>
</dbReference>